<evidence type="ECO:0000256" key="1">
    <source>
        <dbReference type="SAM" id="Coils"/>
    </source>
</evidence>
<feature type="coiled-coil region" evidence="1">
    <location>
        <begin position="1105"/>
        <end position="1214"/>
    </location>
</feature>
<accession>A0AAD8R8K4</accession>
<feature type="compositionally biased region" description="Acidic residues" evidence="2">
    <location>
        <begin position="1386"/>
        <end position="1401"/>
    </location>
</feature>
<keyword evidence="1" id="KW-0175">Coiled coil</keyword>
<feature type="compositionally biased region" description="Low complexity" evidence="2">
    <location>
        <begin position="912"/>
        <end position="923"/>
    </location>
</feature>
<dbReference type="PANTHER" id="PTHR33026">
    <property type="entry name" value="OS06G0360600 PROTEIN"/>
    <property type="match status" value="1"/>
</dbReference>
<organism evidence="5 6">
    <name type="scientific">Lolium multiflorum</name>
    <name type="common">Italian ryegrass</name>
    <name type="synonym">Lolium perenne subsp. multiflorum</name>
    <dbReference type="NCBI Taxonomy" id="4521"/>
    <lineage>
        <taxon>Eukaryota</taxon>
        <taxon>Viridiplantae</taxon>
        <taxon>Streptophyta</taxon>
        <taxon>Embryophyta</taxon>
        <taxon>Tracheophyta</taxon>
        <taxon>Spermatophyta</taxon>
        <taxon>Magnoliopsida</taxon>
        <taxon>Liliopsida</taxon>
        <taxon>Poales</taxon>
        <taxon>Poaceae</taxon>
        <taxon>BOP clade</taxon>
        <taxon>Pooideae</taxon>
        <taxon>Poodae</taxon>
        <taxon>Poeae</taxon>
        <taxon>Poeae Chloroplast Group 2 (Poeae type)</taxon>
        <taxon>Loliodinae</taxon>
        <taxon>Loliinae</taxon>
        <taxon>Lolium</taxon>
    </lineage>
</organism>
<reference evidence="5" key="1">
    <citation type="submission" date="2023-07" db="EMBL/GenBank/DDBJ databases">
        <title>A chromosome-level genome assembly of Lolium multiflorum.</title>
        <authorList>
            <person name="Chen Y."/>
            <person name="Copetti D."/>
            <person name="Kolliker R."/>
            <person name="Studer B."/>
        </authorList>
    </citation>
    <scope>NUCLEOTIDE SEQUENCE</scope>
    <source>
        <strain evidence="5">02402/16</strain>
        <tissue evidence="5">Leaf</tissue>
    </source>
</reference>
<proteinExistence type="predicted"/>
<feature type="region of interest" description="Disordered" evidence="2">
    <location>
        <begin position="832"/>
        <end position="865"/>
    </location>
</feature>
<evidence type="ECO:0008006" key="7">
    <source>
        <dbReference type="Google" id="ProtNLM"/>
    </source>
</evidence>
<feature type="compositionally biased region" description="Low complexity" evidence="2">
    <location>
        <begin position="883"/>
        <end position="897"/>
    </location>
</feature>
<feature type="domain" description="Transposase (putative) gypsy type" evidence="3">
    <location>
        <begin position="500"/>
        <end position="567"/>
    </location>
</feature>
<feature type="region of interest" description="Disordered" evidence="2">
    <location>
        <begin position="1380"/>
        <end position="1415"/>
    </location>
</feature>
<evidence type="ECO:0000259" key="4">
    <source>
        <dbReference type="Pfam" id="PF07727"/>
    </source>
</evidence>
<feature type="compositionally biased region" description="Low complexity" evidence="2">
    <location>
        <begin position="938"/>
        <end position="948"/>
    </location>
</feature>
<dbReference type="InterPro" id="IPR043502">
    <property type="entry name" value="DNA/RNA_pol_sf"/>
</dbReference>
<feature type="region of interest" description="Disordered" evidence="2">
    <location>
        <begin position="1"/>
        <end position="39"/>
    </location>
</feature>
<name>A0AAD8R8K4_LOLMU</name>
<feature type="region of interest" description="Disordered" evidence="2">
    <location>
        <begin position="362"/>
        <end position="458"/>
    </location>
</feature>
<feature type="compositionally biased region" description="Pro residues" evidence="2">
    <location>
        <begin position="924"/>
        <end position="937"/>
    </location>
</feature>
<feature type="region of interest" description="Disordered" evidence="2">
    <location>
        <begin position="877"/>
        <end position="971"/>
    </location>
</feature>
<gene>
    <name evidence="5" type="ORF">QYE76_021889</name>
</gene>
<dbReference type="EMBL" id="JAUUTY010000006">
    <property type="protein sequence ID" value="KAK1616372.1"/>
    <property type="molecule type" value="Genomic_DNA"/>
</dbReference>
<dbReference type="InterPro" id="IPR013103">
    <property type="entry name" value="RVT_2"/>
</dbReference>
<dbReference type="SUPFAM" id="SSF56672">
    <property type="entry name" value="DNA/RNA polymerases"/>
    <property type="match status" value="1"/>
</dbReference>
<feature type="domain" description="Reverse transcriptase Ty1/copia-type" evidence="4">
    <location>
        <begin position="85"/>
        <end position="318"/>
    </location>
</feature>
<sequence length="1415" mass="155574">MPSSSTQELFPEPTMAIEHFDNPVEDDNEAPKRSKRQRTAKSFGHDFIVYLVDDTPTSISEAYASQDADYWKEAVRSEMDSILANGTWEVTDRPYGCKPVGCKWVFKKKLRPDGTIEKYKARLVAKGYTQKEGEDFFDTYSPVARLTTIRVLLSLAASHGLLVHQMDVKTAFLNGELEEEIYMDQPDGFVLDGQEGKVCKLLKSLYGLKQAPKQWHEKFERTLIAEGFVVNEADKCVYYRHGGGEGVILCLYVDDILIFGTSLTVIKEVKEFLSRCFEMKDLGVADVILNMKLLKDDDGGITLLQSHYVEKILSRFGASAAPSSHALHSSFFLAFTASPSAELAGDRGPVLSPEKFFLINCDTPDSMRADSGKQQESGSQQGSDSHQEAGSPQDAGSSQEAGSSQDAGNSQDAGSRLESGSSSQASGSQVGTSSSGEASSSSSQSSGEEPSPVTRGAWMGSNVTEYEIDWLYRSRRIPEGVTCRIPGDELIPDPEPDERVVFLAHFERGFGLPPSSFFLDLLDFYKLQPHHLPGNSVFYLSCFTTFMEAYIGIRPTLETFARFFALRINSVQGKNIPPPKPPVQCGSCIIGKRQGSPFFEFSGLESCRLWQGTFFYVKNNGPADLICLPPFDPAPPAKINWSYNPKESHNETNRIIRFMKQKMKDTGICSDDIIRTFISRRVLPLKRRAHRMSEMYGPGDPTKITGLPLSKKDVVLKAKQICQTAMRFNWKWGLLPFSTTNPPTQEAKDRFPLIEAERRGSCRKRALDSFDPDPLIFWKDLKMGKTPASRLGRSPPKPTGSADDLEMLEIHEHAPPLRAEAGTEFVDKLMAQGQKNKRPPSTMAPAMPLPPSASGRAGEKKVGVRRYARKQMPTAAGAALKLGSRPSGSEGGASSSSCPREKDKSRAGILRAGSSNSGGASTAPPSPRTILMPPPSAPGAQPSGAAFAAPPPKTFKSTKGKATAPGTSSAGQQPLVLHVSKAAQNTVTKATGLLGRITNFKRQGQDLGHLMPYAQKWNAADITPATRGLGKDRQPPDPIGNRSSEEHFTRLRCAVKELDSSWYDATNNLMLTADARKTLFEELLWEHRELVEAHDKCQVLPEASIDALKEQLAKAQREKEQLIKQHQEELGAQKTSYQELKSQLVQLGLDHAKALEAAAADAAAKMNEALENASDATVVLQAELEELAKARKAAEEKVARLEEERKECHQLILQTDNLAYRLFPDSQTHAVKKVNARRTTQGQANLAVPWTPHDHLVALNARVSHMRAIDRNLSDIPEVASQLYRTLWPGEVVPDTFSLISDRLKGAGRRIREWQCSAARAGADSVLRVACSWYPELDLDALIGVREGAETDLDPILAAKRQDRAYRIAEYAEMRTFIPPPHGVEDFLDEEGDEAEEEPLDDAGAGDAPPEAPAA</sequence>
<feature type="compositionally biased region" description="Low complexity" evidence="2">
    <location>
        <begin position="414"/>
        <end position="453"/>
    </location>
</feature>
<feature type="compositionally biased region" description="Low complexity" evidence="2">
    <location>
        <begin position="374"/>
        <end position="384"/>
    </location>
</feature>
<dbReference type="Pfam" id="PF07727">
    <property type="entry name" value="RVT_2"/>
    <property type="match status" value="1"/>
</dbReference>
<protein>
    <recommendedName>
        <fullName evidence="7">Retrotransposon protein, putative, Ty1-copia subclass</fullName>
    </recommendedName>
</protein>
<evidence type="ECO:0000259" key="3">
    <source>
        <dbReference type="Pfam" id="PF04195"/>
    </source>
</evidence>
<dbReference type="PANTHER" id="PTHR33026:SF7">
    <property type="entry name" value="OS03G0100275 PROTEIN"/>
    <property type="match status" value="1"/>
</dbReference>
<evidence type="ECO:0000313" key="6">
    <source>
        <dbReference type="Proteomes" id="UP001231189"/>
    </source>
</evidence>
<evidence type="ECO:0000256" key="2">
    <source>
        <dbReference type="SAM" id="MobiDB-lite"/>
    </source>
</evidence>
<dbReference type="InterPro" id="IPR007321">
    <property type="entry name" value="Transposase_28"/>
</dbReference>
<dbReference type="Pfam" id="PF04195">
    <property type="entry name" value="Transposase_28"/>
    <property type="match status" value="1"/>
</dbReference>
<evidence type="ECO:0000313" key="5">
    <source>
        <dbReference type="EMBL" id="KAK1616372.1"/>
    </source>
</evidence>
<feature type="compositionally biased region" description="Polar residues" evidence="2">
    <location>
        <begin position="388"/>
        <end position="413"/>
    </location>
</feature>
<comment type="caution">
    <text evidence="5">The sequence shown here is derived from an EMBL/GenBank/DDBJ whole genome shotgun (WGS) entry which is preliminary data.</text>
</comment>
<keyword evidence="6" id="KW-1185">Reference proteome</keyword>
<dbReference type="Proteomes" id="UP001231189">
    <property type="component" value="Unassembled WGS sequence"/>
</dbReference>